<dbReference type="PROSITE" id="PS50835">
    <property type="entry name" value="IG_LIKE"/>
    <property type="match status" value="1"/>
</dbReference>
<evidence type="ECO:0000313" key="8">
    <source>
        <dbReference type="EMBL" id="KAL0985078.1"/>
    </source>
</evidence>
<dbReference type="InterPro" id="IPR052598">
    <property type="entry name" value="IgSF_CEA-related"/>
</dbReference>
<reference evidence="8 9" key="1">
    <citation type="submission" date="2024-06" db="EMBL/GenBank/DDBJ databases">
        <authorList>
            <person name="Pan Q."/>
            <person name="Wen M."/>
            <person name="Jouanno E."/>
            <person name="Zahm M."/>
            <person name="Klopp C."/>
            <person name="Cabau C."/>
            <person name="Louis A."/>
            <person name="Berthelot C."/>
            <person name="Parey E."/>
            <person name="Roest Crollius H."/>
            <person name="Montfort J."/>
            <person name="Robinson-Rechavi M."/>
            <person name="Bouchez O."/>
            <person name="Lampietro C."/>
            <person name="Lopez Roques C."/>
            <person name="Donnadieu C."/>
            <person name="Postlethwait J."/>
            <person name="Bobe J."/>
            <person name="Verreycken H."/>
            <person name="Guiguen Y."/>
        </authorList>
    </citation>
    <scope>NUCLEOTIDE SEQUENCE [LARGE SCALE GENOMIC DNA]</scope>
    <source>
        <strain evidence="8">Up_M1</strain>
        <tissue evidence="8">Testis</tissue>
    </source>
</reference>
<keyword evidence="1" id="KW-0732">Signal</keyword>
<evidence type="ECO:0000256" key="1">
    <source>
        <dbReference type="ARBA" id="ARBA00022729"/>
    </source>
</evidence>
<feature type="compositionally biased region" description="Polar residues" evidence="5">
    <location>
        <begin position="386"/>
        <end position="398"/>
    </location>
</feature>
<keyword evidence="6" id="KW-0472">Membrane</keyword>
<feature type="region of interest" description="Disordered" evidence="5">
    <location>
        <begin position="360"/>
        <end position="441"/>
    </location>
</feature>
<proteinExistence type="predicted"/>
<dbReference type="SMART" id="SM00408">
    <property type="entry name" value="IGc2"/>
    <property type="match status" value="1"/>
</dbReference>
<protein>
    <recommendedName>
        <fullName evidence="7">Ig-like domain-containing protein</fullName>
    </recommendedName>
</protein>
<feature type="transmembrane region" description="Helical" evidence="6">
    <location>
        <begin position="327"/>
        <end position="353"/>
    </location>
</feature>
<organism evidence="8 9">
    <name type="scientific">Umbra pygmaea</name>
    <name type="common">Eastern mudminnow</name>
    <dbReference type="NCBI Taxonomy" id="75934"/>
    <lineage>
        <taxon>Eukaryota</taxon>
        <taxon>Metazoa</taxon>
        <taxon>Chordata</taxon>
        <taxon>Craniata</taxon>
        <taxon>Vertebrata</taxon>
        <taxon>Euteleostomi</taxon>
        <taxon>Actinopterygii</taxon>
        <taxon>Neopterygii</taxon>
        <taxon>Teleostei</taxon>
        <taxon>Protacanthopterygii</taxon>
        <taxon>Esociformes</taxon>
        <taxon>Umbridae</taxon>
        <taxon>Umbra</taxon>
    </lineage>
</organism>
<dbReference type="InterPro" id="IPR003599">
    <property type="entry name" value="Ig_sub"/>
</dbReference>
<evidence type="ECO:0000256" key="2">
    <source>
        <dbReference type="ARBA" id="ARBA00023157"/>
    </source>
</evidence>
<dbReference type="InterPro" id="IPR036179">
    <property type="entry name" value="Ig-like_dom_sf"/>
</dbReference>
<feature type="compositionally biased region" description="Polar residues" evidence="5">
    <location>
        <begin position="426"/>
        <end position="441"/>
    </location>
</feature>
<keyword evidence="2" id="KW-1015">Disulfide bond</keyword>
<feature type="domain" description="Ig-like" evidence="7">
    <location>
        <begin position="233"/>
        <end position="307"/>
    </location>
</feature>
<evidence type="ECO:0000259" key="7">
    <source>
        <dbReference type="PROSITE" id="PS50835"/>
    </source>
</evidence>
<dbReference type="Pfam" id="PF13927">
    <property type="entry name" value="Ig_3"/>
    <property type="match status" value="1"/>
</dbReference>
<evidence type="ECO:0000256" key="4">
    <source>
        <dbReference type="ARBA" id="ARBA00023319"/>
    </source>
</evidence>
<dbReference type="InterPro" id="IPR007110">
    <property type="entry name" value="Ig-like_dom"/>
</dbReference>
<accession>A0ABD0XHZ6</accession>
<dbReference type="SMART" id="SM00409">
    <property type="entry name" value="IG"/>
    <property type="match status" value="3"/>
</dbReference>
<gene>
    <name evidence="8" type="ORF">UPYG_G00152630</name>
</gene>
<name>A0ABD0XHZ6_UMBPY</name>
<evidence type="ECO:0000256" key="6">
    <source>
        <dbReference type="SAM" id="Phobius"/>
    </source>
</evidence>
<dbReference type="PANTHER" id="PTHR44337:SF20">
    <property type="entry name" value="CARCINOEMBRYONIC ANTIGEN-RELATED CELL ADHESION MOLECULE 5-RELATED"/>
    <property type="match status" value="1"/>
</dbReference>
<evidence type="ECO:0000256" key="5">
    <source>
        <dbReference type="SAM" id="MobiDB-lite"/>
    </source>
</evidence>
<sequence>MEAAAAIYLTLSTLTGICHGQQVIRDSLNGSLGGKVTFLTTIPPHFNPVIITWKCNVTVTIATCIVASAIVIPGEEYKDRITLNISTGSLELRNLALNDNGEYIVNILKEDATYYLETTQLNVYGLSAGQGVLPPGPLHGTVGQAVEFITNLSPPDQPFVTIYWTFNGKAIINSTSDYIGPGYRDRITLNQTTGSLELRNLVLADTGEYSIVITTASPETINGSTELVVCVGPESMTIHGPDTAEVDTSTLLYCSVLSVPPAQFAWLLNGQHTGVREAGYIIRSVSYNNSGEYTCFAVNDLTGKNVSLGHSLLVKGRSAPPLSPEAAAGIAVAGMLVLFAVALGLYFGISYYWKKTTKHTARADENTRNNDSAMSSSDRGHDEPQQVIQTRNRTSNQLHPGGKGCVYENIRPPIPPPRVNLPSRPTTSKSATTIYNTSLKW</sequence>
<keyword evidence="4" id="KW-0393">Immunoglobulin domain</keyword>
<evidence type="ECO:0000313" key="9">
    <source>
        <dbReference type="Proteomes" id="UP001557470"/>
    </source>
</evidence>
<keyword evidence="3" id="KW-0325">Glycoprotein</keyword>
<keyword evidence="9" id="KW-1185">Reference proteome</keyword>
<dbReference type="InterPro" id="IPR003598">
    <property type="entry name" value="Ig_sub2"/>
</dbReference>
<comment type="caution">
    <text evidence="8">The sequence shown here is derived from an EMBL/GenBank/DDBJ whole genome shotgun (WGS) entry which is preliminary data.</text>
</comment>
<dbReference type="SUPFAM" id="SSF48726">
    <property type="entry name" value="Immunoglobulin"/>
    <property type="match status" value="3"/>
</dbReference>
<keyword evidence="6" id="KW-1133">Transmembrane helix</keyword>
<dbReference type="AlphaFoldDB" id="A0ABD0XHZ6"/>
<dbReference type="PANTHER" id="PTHR44337">
    <property type="entry name" value="CARCINOEMBRYONIC ANTIGEN-RELATED CELL ADHESION MOLECULE 8"/>
    <property type="match status" value="1"/>
</dbReference>
<dbReference type="Proteomes" id="UP001557470">
    <property type="component" value="Unassembled WGS sequence"/>
</dbReference>
<dbReference type="EMBL" id="JAGEUA010000004">
    <property type="protein sequence ID" value="KAL0985078.1"/>
    <property type="molecule type" value="Genomic_DNA"/>
</dbReference>
<evidence type="ECO:0000256" key="3">
    <source>
        <dbReference type="ARBA" id="ARBA00023180"/>
    </source>
</evidence>
<dbReference type="InterPro" id="IPR013783">
    <property type="entry name" value="Ig-like_fold"/>
</dbReference>
<dbReference type="Gene3D" id="2.60.40.10">
    <property type="entry name" value="Immunoglobulins"/>
    <property type="match status" value="3"/>
</dbReference>
<keyword evidence="6" id="KW-0812">Transmembrane</keyword>